<dbReference type="PANTHER" id="PTHR30111">
    <property type="entry name" value="33 KDA CHAPERONIN"/>
    <property type="match status" value="1"/>
</dbReference>
<dbReference type="GO" id="GO:0005737">
    <property type="term" value="C:cytoplasm"/>
    <property type="evidence" value="ECO:0007669"/>
    <property type="project" value="UniProtKB-SubCell"/>
</dbReference>
<dbReference type="RefSeq" id="WP_141603015.1">
    <property type="nucleotide sequence ID" value="NZ_JARMSB010000035.1"/>
</dbReference>
<dbReference type="Gene3D" id="3.90.1280.10">
    <property type="entry name" value="HSP33 redox switch-like"/>
    <property type="match status" value="1"/>
</dbReference>
<dbReference type="Pfam" id="PF01430">
    <property type="entry name" value="HSP33"/>
    <property type="match status" value="1"/>
</dbReference>
<dbReference type="PANTHER" id="PTHR30111:SF1">
    <property type="entry name" value="33 KDA CHAPERONIN"/>
    <property type="match status" value="1"/>
</dbReference>
<comment type="subcellular location">
    <subcellularLocation>
        <location evidence="6">Cytoplasm</location>
    </subcellularLocation>
</comment>
<evidence type="ECO:0000256" key="3">
    <source>
        <dbReference type="ARBA" id="ARBA00023157"/>
    </source>
</evidence>
<dbReference type="AlphaFoldDB" id="A0A540UY86"/>
<accession>A0A540UY86</accession>
<dbReference type="PIRSF" id="PIRSF005261">
    <property type="entry name" value="Heat_shock_Hsp33"/>
    <property type="match status" value="1"/>
</dbReference>
<feature type="disulfide bond" description="Redox-active" evidence="6">
    <location>
        <begin position="270"/>
        <end position="273"/>
    </location>
</feature>
<keyword evidence="8" id="KW-1185">Reference proteome</keyword>
<dbReference type="Proteomes" id="UP000315753">
    <property type="component" value="Unassembled WGS sequence"/>
</dbReference>
<dbReference type="Gene3D" id="3.55.30.10">
    <property type="entry name" value="Hsp33 domain"/>
    <property type="match status" value="1"/>
</dbReference>
<keyword evidence="4 6" id="KW-0143">Chaperone</keyword>
<dbReference type="GO" id="GO:0042026">
    <property type="term" value="P:protein refolding"/>
    <property type="evidence" value="ECO:0007669"/>
    <property type="project" value="TreeGrafter"/>
</dbReference>
<dbReference type="InterPro" id="IPR016154">
    <property type="entry name" value="Heat_shock_Hsp33_C"/>
</dbReference>
<evidence type="ECO:0000256" key="5">
    <source>
        <dbReference type="ARBA" id="ARBA00023284"/>
    </source>
</evidence>
<evidence type="ECO:0000256" key="6">
    <source>
        <dbReference type="HAMAP-Rule" id="MF_00117"/>
    </source>
</evidence>
<evidence type="ECO:0000256" key="2">
    <source>
        <dbReference type="ARBA" id="ARBA00022833"/>
    </source>
</evidence>
<gene>
    <name evidence="6" type="primary">hslO</name>
    <name evidence="7" type="ORF">FKZ59_12080</name>
</gene>
<comment type="function">
    <text evidence="6">Redox regulated molecular chaperone. Protects both thermally unfolding and oxidatively damaged proteins from irreversible aggregation. Plays an important role in the bacterial defense system toward oxidative stress.</text>
</comment>
<dbReference type="EMBL" id="VIGD01000018">
    <property type="protein sequence ID" value="TQE89460.1"/>
    <property type="molecule type" value="Genomic_DNA"/>
</dbReference>
<keyword evidence="3 6" id="KW-1015">Disulfide bond</keyword>
<sequence length="298" mass="32442">MEDYLVKALAFDGKIRAYAARSTNTVGEAQKRHDTWPTATAALGRALTAGVMMGSMMNQDDKITIKIEGGGPIGIVLIDANGKGEVRGYVTNPHIHFPLNEAGKLDVRRAVGTQGSITIVKDLGVREMFSGQTPIVSGEIAEDFTYYYAASEQIPSSVGLGVLVNTDNSVLAAGGFIIQVMPGCDEETIEAIETRLKTVEPISKMIEKGYTPEQILEAVLGEGNVKVLETMPIQFKCNCSKERFGAAIQSLGIQEIQEMIDEDGGAEAQCHFCMEKYYFSKEELEGFIREIQAKNESK</sequence>
<dbReference type="OrthoDB" id="9776534at2"/>
<dbReference type="SUPFAM" id="SSF64397">
    <property type="entry name" value="Hsp33 domain"/>
    <property type="match status" value="1"/>
</dbReference>
<dbReference type="InterPro" id="IPR016153">
    <property type="entry name" value="Heat_shock_Hsp33_N"/>
</dbReference>
<name>A0A540UY86_9BACL</name>
<feature type="disulfide bond" description="Redox-active" evidence="6">
    <location>
        <begin position="237"/>
        <end position="239"/>
    </location>
</feature>
<comment type="caution">
    <text evidence="7">The sequence shown here is derived from an EMBL/GenBank/DDBJ whole genome shotgun (WGS) entry which is preliminary data.</text>
</comment>
<evidence type="ECO:0000313" key="7">
    <source>
        <dbReference type="EMBL" id="TQE89460.1"/>
    </source>
</evidence>
<keyword evidence="2 6" id="KW-0862">Zinc</keyword>
<dbReference type="HAMAP" id="MF_00117">
    <property type="entry name" value="HslO"/>
    <property type="match status" value="1"/>
</dbReference>
<dbReference type="SUPFAM" id="SSF118352">
    <property type="entry name" value="HSP33 redox switch-like"/>
    <property type="match status" value="1"/>
</dbReference>
<evidence type="ECO:0000256" key="4">
    <source>
        <dbReference type="ARBA" id="ARBA00023186"/>
    </source>
</evidence>
<keyword evidence="5 6" id="KW-0676">Redox-active center</keyword>
<comment type="similarity">
    <text evidence="6">Belongs to the HSP33 family.</text>
</comment>
<organism evidence="7 8">
    <name type="scientific">Ureibacillus terrenus</name>
    <dbReference type="NCBI Taxonomy" id="118246"/>
    <lineage>
        <taxon>Bacteria</taxon>
        <taxon>Bacillati</taxon>
        <taxon>Bacillota</taxon>
        <taxon>Bacilli</taxon>
        <taxon>Bacillales</taxon>
        <taxon>Caryophanaceae</taxon>
        <taxon>Ureibacillus</taxon>
    </lineage>
</organism>
<evidence type="ECO:0000256" key="1">
    <source>
        <dbReference type="ARBA" id="ARBA00022490"/>
    </source>
</evidence>
<dbReference type="GO" id="GO:0044183">
    <property type="term" value="F:protein folding chaperone"/>
    <property type="evidence" value="ECO:0007669"/>
    <property type="project" value="TreeGrafter"/>
</dbReference>
<reference evidence="7 8" key="1">
    <citation type="submission" date="2019-06" db="EMBL/GenBank/DDBJ databases">
        <title>Genome sequence of Ureibacillus terrenus.</title>
        <authorList>
            <person name="Maclea K.S."/>
            <person name="Simoes M."/>
        </authorList>
    </citation>
    <scope>NUCLEOTIDE SEQUENCE [LARGE SCALE GENOMIC DNA]</scope>
    <source>
        <strain evidence="7 8">ATCC BAA-384</strain>
    </source>
</reference>
<evidence type="ECO:0000313" key="8">
    <source>
        <dbReference type="Proteomes" id="UP000315753"/>
    </source>
</evidence>
<proteinExistence type="inferred from homology"/>
<dbReference type="GO" id="GO:0051082">
    <property type="term" value="F:unfolded protein binding"/>
    <property type="evidence" value="ECO:0007669"/>
    <property type="project" value="UniProtKB-UniRule"/>
</dbReference>
<comment type="PTM">
    <text evidence="6">Under oxidizing conditions two disulfide bonds are formed involving the reactive cysteines. Under reducing conditions zinc is bound to the reactive cysteines and the protein is inactive.</text>
</comment>
<dbReference type="InterPro" id="IPR000397">
    <property type="entry name" value="Heat_shock_Hsp33"/>
</dbReference>
<keyword evidence="1 6" id="KW-0963">Cytoplasm</keyword>
<dbReference type="CDD" id="cd00498">
    <property type="entry name" value="Hsp33"/>
    <property type="match status" value="1"/>
</dbReference>
<dbReference type="NCBIfam" id="NF001033">
    <property type="entry name" value="PRK00114.1"/>
    <property type="match status" value="1"/>
</dbReference>
<protein>
    <recommendedName>
        <fullName evidence="6">33 kDa chaperonin</fullName>
    </recommendedName>
    <alternativeName>
        <fullName evidence="6">Heat shock protein 33 homolog</fullName>
        <shortName evidence="6">HSP33</shortName>
    </alternativeName>
</protein>